<protein>
    <submittedName>
        <fullName evidence="2">Uncharacterized protein</fullName>
    </submittedName>
</protein>
<sequence length="336" mass="38648">MSLAPSLWQSSMSSAPSLCQALKVLLHDYGISFKNNRPSSTALYQWLIKGVDSCDRYANHGDLKTVTIALKVVMDERGVKSNDRHDHYELYHLLLDDFPEDDDEDFLNLNHTSPLPTGTRVRVEYGRSSFFGIVHKLDQNRNYSVRGISENAAYFLSGVTPSRISAIPDDEGPAPKPPQQQDPGLKFNNETIRVAVKEYMKGVRNAEKQYGKIRLWDVSEVTDMSYLFVLPPNGYNESYKFNPDLKKWDTSNVTTMKGMFHQNHLFSGNVSSWCVERVEDFSVMFYKASAFNGDLRKWEVESATVNTGMFYSCPFFDMSKSPDWTRDWTRRRSERY</sequence>
<dbReference type="Proteomes" id="UP001165122">
    <property type="component" value="Unassembled WGS sequence"/>
</dbReference>
<evidence type="ECO:0000256" key="1">
    <source>
        <dbReference type="SAM" id="MobiDB-lite"/>
    </source>
</evidence>
<dbReference type="AlphaFoldDB" id="A0A9W6ZID1"/>
<evidence type="ECO:0000313" key="3">
    <source>
        <dbReference type="Proteomes" id="UP001165122"/>
    </source>
</evidence>
<keyword evidence="3" id="KW-1185">Reference proteome</keyword>
<comment type="caution">
    <text evidence="2">The sequence shown here is derived from an EMBL/GenBank/DDBJ whole genome shotgun (WGS) entry which is preliminary data.</text>
</comment>
<dbReference type="OrthoDB" id="10593717at2759"/>
<proteinExistence type="predicted"/>
<dbReference type="EMBL" id="BRXW01000396">
    <property type="protein sequence ID" value="GMH50560.1"/>
    <property type="molecule type" value="Genomic_DNA"/>
</dbReference>
<evidence type="ECO:0000313" key="2">
    <source>
        <dbReference type="EMBL" id="GMH50560.1"/>
    </source>
</evidence>
<gene>
    <name evidence="2" type="ORF">TrLO_g14014</name>
</gene>
<dbReference type="InterPro" id="IPR005046">
    <property type="entry name" value="DUF285"/>
</dbReference>
<feature type="region of interest" description="Disordered" evidence="1">
    <location>
        <begin position="165"/>
        <end position="184"/>
    </location>
</feature>
<reference evidence="3" key="1">
    <citation type="journal article" date="2023" name="Commun. Biol.">
        <title>Genome analysis of Parmales, the sister group of diatoms, reveals the evolutionary specialization of diatoms from phago-mixotrophs to photoautotrophs.</title>
        <authorList>
            <person name="Ban H."/>
            <person name="Sato S."/>
            <person name="Yoshikawa S."/>
            <person name="Yamada K."/>
            <person name="Nakamura Y."/>
            <person name="Ichinomiya M."/>
            <person name="Sato N."/>
            <person name="Blanc-Mathieu R."/>
            <person name="Endo H."/>
            <person name="Kuwata A."/>
            <person name="Ogata H."/>
        </authorList>
    </citation>
    <scope>NUCLEOTIDE SEQUENCE [LARGE SCALE GENOMIC DNA]</scope>
    <source>
        <strain evidence="3">NIES 3700</strain>
    </source>
</reference>
<dbReference type="Pfam" id="PF03382">
    <property type="entry name" value="DUF285"/>
    <property type="match status" value="1"/>
</dbReference>
<organism evidence="2 3">
    <name type="scientific">Triparma laevis f. longispina</name>
    <dbReference type="NCBI Taxonomy" id="1714387"/>
    <lineage>
        <taxon>Eukaryota</taxon>
        <taxon>Sar</taxon>
        <taxon>Stramenopiles</taxon>
        <taxon>Ochrophyta</taxon>
        <taxon>Bolidophyceae</taxon>
        <taxon>Parmales</taxon>
        <taxon>Triparmaceae</taxon>
        <taxon>Triparma</taxon>
    </lineage>
</organism>
<name>A0A9W6ZID1_9STRA</name>
<accession>A0A9W6ZID1</accession>